<proteinExistence type="predicted"/>
<keyword evidence="3" id="KW-1185">Reference proteome</keyword>
<accession>A0A072UXD2</accession>
<dbReference type="AlphaFoldDB" id="A0A072UXD2"/>
<reference evidence="1 3" key="2">
    <citation type="journal article" date="2014" name="BMC Genomics">
        <title>An improved genome release (version Mt4.0) for the model legume Medicago truncatula.</title>
        <authorList>
            <person name="Tang H."/>
            <person name="Krishnakumar V."/>
            <person name="Bidwell S."/>
            <person name="Rosen B."/>
            <person name="Chan A."/>
            <person name="Zhou S."/>
            <person name="Gentzbittel L."/>
            <person name="Childs K.L."/>
            <person name="Yandell M."/>
            <person name="Gundlach H."/>
            <person name="Mayer K.F."/>
            <person name="Schwartz D.C."/>
            <person name="Town C.D."/>
        </authorList>
    </citation>
    <scope>GENOME REANNOTATION</scope>
    <source>
        <strain evidence="1">A17</strain>
        <strain evidence="2 3">cv. Jemalong A17</strain>
    </source>
</reference>
<dbReference type="Proteomes" id="UP000002051">
    <property type="component" value="Chromosome 3"/>
</dbReference>
<evidence type="ECO:0000313" key="2">
    <source>
        <dbReference type="EnsemblPlants" id="KEH34242"/>
    </source>
</evidence>
<dbReference type="EMBL" id="CM001219">
    <property type="protein sequence ID" value="KEH34242.1"/>
    <property type="molecule type" value="Genomic_DNA"/>
</dbReference>
<dbReference type="HOGENOM" id="CLU_1257738_0_0_1"/>
<organism evidence="1 3">
    <name type="scientific">Medicago truncatula</name>
    <name type="common">Barrel medic</name>
    <name type="synonym">Medicago tribuloides</name>
    <dbReference type="NCBI Taxonomy" id="3880"/>
    <lineage>
        <taxon>Eukaryota</taxon>
        <taxon>Viridiplantae</taxon>
        <taxon>Streptophyta</taxon>
        <taxon>Embryophyta</taxon>
        <taxon>Tracheophyta</taxon>
        <taxon>Spermatophyta</taxon>
        <taxon>Magnoliopsida</taxon>
        <taxon>eudicotyledons</taxon>
        <taxon>Gunneridae</taxon>
        <taxon>Pentapetalae</taxon>
        <taxon>rosids</taxon>
        <taxon>fabids</taxon>
        <taxon>Fabales</taxon>
        <taxon>Fabaceae</taxon>
        <taxon>Papilionoideae</taxon>
        <taxon>50 kb inversion clade</taxon>
        <taxon>NPAAA clade</taxon>
        <taxon>Hologalegina</taxon>
        <taxon>IRL clade</taxon>
        <taxon>Trifolieae</taxon>
        <taxon>Medicago</taxon>
    </lineage>
</organism>
<evidence type="ECO:0000313" key="3">
    <source>
        <dbReference type="Proteomes" id="UP000002051"/>
    </source>
</evidence>
<dbReference type="EnsemblPlants" id="KEH34242">
    <property type="protein sequence ID" value="KEH34242"/>
    <property type="gene ID" value="MTR_3g463560"/>
</dbReference>
<reference evidence="1 3" key="1">
    <citation type="journal article" date="2011" name="Nature">
        <title>The Medicago genome provides insight into the evolution of rhizobial symbioses.</title>
        <authorList>
            <person name="Young N.D."/>
            <person name="Debelle F."/>
            <person name="Oldroyd G.E."/>
            <person name="Geurts R."/>
            <person name="Cannon S.B."/>
            <person name="Udvardi M.K."/>
            <person name="Benedito V.A."/>
            <person name="Mayer K.F."/>
            <person name="Gouzy J."/>
            <person name="Schoof H."/>
            <person name="Van de Peer Y."/>
            <person name="Proost S."/>
            <person name="Cook D.R."/>
            <person name="Meyers B.C."/>
            <person name="Spannagl M."/>
            <person name="Cheung F."/>
            <person name="De Mita S."/>
            <person name="Krishnakumar V."/>
            <person name="Gundlach H."/>
            <person name="Zhou S."/>
            <person name="Mudge J."/>
            <person name="Bharti A.K."/>
            <person name="Murray J.D."/>
            <person name="Naoumkina M.A."/>
            <person name="Rosen B."/>
            <person name="Silverstein K.A."/>
            <person name="Tang H."/>
            <person name="Rombauts S."/>
            <person name="Zhao P.X."/>
            <person name="Zhou P."/>
            <person name="Barbe V."/>
            <person name="Bardou P."/>
            <person name="Bechner M."/>
            <person name="Bellec A."/>
            <person name="Berger A."/>
            <person name="Berges H."/>
            <person name="Bidwell S."/>
            <person name="Bisseling T."/>
            <person name="Choisne N."/>
            <person name="Couloux A."/>
            <person name="Denny R."/>
            <person name="Deshpande S."/>
            <person name="Dai X."/>
            <person name="Doyle J.J."/>
            <person name="Dudez A.M."/>
            <person name="Farmer A.D."/>
            <person name="Fouteau S."/>
            <person name="Franken C."/>
            <person name="Gibelin C."/>
            <person name="Gish J."/>
            <person name="Goldstein S."/>
            <person name="Gonzalez A.J."/>
            <person name="Green P.J."/>
            <person name="Hallab A."/>
            <person name="Hartog M."/>
            <person name="Hua A."/>
            <person name="Humphray S.J."/>
            <person name="Jeong D.H."/>
            <person name="Jing Y."/>
            <person name="Jocker A."/>
            <person name="Kenton S.M."/>
            <person name="Kim D.J."/>
            <person name="Klee K."/>
            <person name="Lai H."/>
            <person name="Lang C."/>
            <person name="Lin S."/>
            <person name="Macmil S.L."/>
            <person name="Magdelenat G."/>
            <person name="Matthews L."/>
            <person name="McCorrison J."/>
            <person name="Monaghan E.L."/>
            <person name="Mun J.H."/>
            <person name="Najar F.Z."/>
            <person name="Nicholson C."/>
            <person name="Noirot C."/>
            <person name="O'Bleness M."/>
            <person name="Paule C.R."/>
            <person name="Poulain J."/>
            <person name="Prion F."/>
            <person name="Qin B."/>
            <person name="Qu C."/>
            <person name="Retzel E.F."/>
            <person name="Riddle C."/>
            <person name="Sallet E."/>
            <person name="Samain S."/>
            <person name="Samson N."/>
            <person name="Sanders I."/>
            <person name="Saurat O."/>
            <person name="Scarpelli C."/>
            <person name="Schiex T."/>
            <person name="Segurens B."/>
            <person name="Severin A.J."/>
            <person name="Sherrier D.J."/>
            <person name="Shi R."/>
            <person name="Sims S."/>
            <person name="Singer S.R."/>
            <person name="Sinharoy S."/>
            <person name="Sterck L."/>
            <person name="Viollet A."/>
            <person name="Wang B.B."/>
            <person name="Wang K."/>
            <person name="Wang M."/>
            <person name="Wang X."/>
            <person name="Warfsmann J."/>
            <person name="Weissenbach J."/>
            <person name="White D.D."/>
            <person name="White J.D."/>
            <person name="Wiley G.B."/>
            <person name="Wincker P."/>
            <person name="Xing Y."/>
            <person name="Yang L."/>
            <person name="Yao Z."/>
            <person name="Ying F."/>
            <person name="Zhai J."/>
            <person name="Zhou L."/>
            <person name="Zuber A."/>
            <person name="Denarie J."/>
            <person name="Dixon R.A."/>
            <person name="May G.D."/>
            <person name="Schwartz D.C."/>
            <person name="Rogers J."/>
            <person name="Quetier F."/>
            <person name="Town C.D."/>
            <person name="Roe B.A."/>
        </authorList>
    </citation>
    <scope>NUCLEOTIDE SEQUENCE [LARGE SCALE GENOMIC DNA]</scope>
    <source>
        <strain evidence="1">A17</strain>
        <strain evidence="2 3">cv. Jemalong A17</strain>
    </source>
</reference>
<name>A0A072UXD2_MEDTR</name>
<reference evidence="2" key="3">
    <citation type="submission" date="2015-04" db="UniProtKB">
        <authorList>
            <consortium name="EnsemblPlants"/>
        </authorList>
    </citation>
    <scope>IDENTIFICATION</scope>
    <source>
        <strain evidence="2">cv. Jemalong A17</strain>
    </source>
</reference>
<evidence type="ECO:0000313" key="1">
    <source>
        <dbReference type="EMBL" id="KEH34242.1"/>
    </source>
</evidence>
<protein>
    <submittedName>
        <fullName evidence="1 2">Uncharacterized protein</fullName>
    </submittedName>
</protein>
<gene>
    <name evidence="1" type="ordered locus">MTR_3g463560</name>
</gene>
<sequence length="220" mass="25940">MNLRIKEQFDSLFCQKLPLCVHRQKRSPLKELQRKINISFGRQSNRLRSGRLLNPRNNKHRLHRQIQQGQFWLMSILVKVHIPHKEQIPHCMHEFIEKVVDVTCDGHYGFRAIAGLHNLSFDDHQMICYQLHKELIGEENARYRRMINDDRRYISRMTDYNELGRAASVDVIGDDQDLYIIENLDPKDKVVDENKTEDGVKIEKGDSFNLDNVDIYLGAD</sequence>